<feature type="transmembrane region" description="Helical" evidence="5">
    <location>
        <begin position="59"/>
        <end position="82"/>
    </location>
</feature>
<sequence length="100" mass="10937">MTESVKSDKNYATAVILSGIFGIFGVHHFYCGRVLHGFFDLTLAIVGITLLQFEDVTLTLIGAGLIFIDVIHTVVVTFMLLVGSYRDGQGKLITYPGQKL</sequence>
<evidence type="ECO:0000313" key="8">
    <source>
        <dbReference type="Proteomes" id="UP000191820"/>
    </source>
</evidence>
<evidence type="ECO:0000256" key="4">
    <source>
        <dbReference type="ARBA" id="ARBA00023136"/>
    </source>
</evidence>
<dbReference type="InterPro" id="IPR007829">
    <property type="entry name" value="TM2"/>
</dbReference>
<accession>A0ABN4YE75</accession>
<evidence type="ECO:0000256" key="5">
    <source>
        <dbReference type="SAM" id="Phobius"/>
    </source>
</evidence>
<comment type="subcellular location">
    <subcellularLocation>
        <location evidence="1">Membrane</location>
        <topology evidence="1">Multi-pass membrane protein</topology>
    </subcellularLocation>
</comment>
<evidence type="ECO:0000313" key="7">
    <source>
        <dbReference type="EMBL" id="ARD21305.1"/>
    </source>
</evidence>
<dbReference type="EMBL" id="CP020472">
    <property type="protein sequence ID" value="ARD21305.1"/>
    <property type="molecule type" value="Genomic_DNA"/>
</dbReference>
<reference evidence="7 8" key="1">
    <citation type="submission" date="2017-03" db="EMBL/GenBank/DDBJ databases">
        <title>Genome sequencing of Shewanella japonica KCTC 22435.</title>
        <authorList>
            <person name="Kim K.M."/>
        </authorList>
    </citation>
    <scope>NUCLEOTIDE SEQUENCE [LARGE SCALE GENOMIC DNA]</scope>
    <source>
        <strain evidence="7 8">KCTC 22435</strain>
    </source>
</reference>
<proteinExistence type="predicted"/>
<organism evidence="7 8">
    <name type="scientific">Shewanella japonica</name>
    <dbReference type="NCBI Taxonomy" id="93973"/>
    <lineage>
        <taxon>Bacteria</taxon>
        <taxon>Pseudomonadati</taxon>
        <taxon>Pseudomonadota</taxon>
        <taxon>Gammaproteobacteria</taxon>
        <taxon>Alteromonadales</taxon>
        <taxon>Shewanellaceae</taxon>
        <taxon>Shewanella</taxon>
    </lineage>
</organism>
<gene>
    <name evidence="7" type="ORF">SJ2017_0974</name>
</gene>
<evidence type="ECO:0000259" key="6">
    <source>
        <dbReference type="Pfam" id="PF05154"/>
    </source>
</evidence>
<evidence type="ECO:0000256" key="1">
    <source>
        <dbReference type="ARBA" id="ARBA00004141"/>
    </source>
</evidence>
<name>A0ABN4YE75_9GAMM</name>
<dbReference type="Proteomes" id="UP000191820">
    <property type="component" value="Chromosome"/>
</dbReference>
<feature type="transmembrane region" description="Helical" evidence="5">
    <location>
        <begin position="37"/>
        <end position="53"/>
    </location>
</feature>
<keyword evidence="2 5" id="KW-0812">Transmembrane</keyword>
<keyword evidence="4 5" id="KW-0472">Membrane</keyword>
<keyword evidence="8" id="KW-1185">Reference proteome</keyword>
<dbReference type="RefSeq" id="WP_055025791.1">
    <property type="nucleotide sequence ID" value="NZ_CANMJJ010000016.1"/>
</dbReference>
<protein>
    <recommendedName>
        <fullName evidence="6">TM2 domain-containing protein</fullName>
    </recommendedName>
</protein>
<keyword evidence="3 5" id="KW-1133">Transmembrane helix</keyword>
<evidence type="ECO:0000256" key="2">
    <source>
        <dbReference type="ARBA" id="ARBA00022692"/>
    </source>
</evidence>
<feature type="transmembrane region" description="Helical" evidence="5">
    <location>
        <begin position="12"/>
        <end position="30"/>
    </location>
</feature>
<dbReference type="Pfam" id="PF05154">
    <property type="entry name" value="TM2"/>
    <property type="match status" value="1"/>
</dbReference>
<evidence type="ECO:0000256" key="3">
    <source>
        <dbReference type="ARBA" id="ARBA00022989"/>
    </source>
</evidence>
<feature type="domain" description="TM2" evidence="6">
    <location>
        <begin position="8"/>
        <end position="50"/>
    </location>
</feature>